<sequence length="178" mass="21117">MFVTGIQITITSYTTKAEEVLIFQIRTVTPTKHLKSNQVFTRFQIPGQVKLRFEFTVLTIAHILAVYPQIHVRRYRTEMSKYLFAFPIGRQYNLFSIRTHVIVFRRYLRWVVPELVTPGITYIHIDRITITIDLPQRRYLNMIPTLIIEISTEERCWPLFGMTNPVKLPQAVERHVVR</sequence>
<proteinExistence type="predicted"/>
<organism evidence="1">
    <name type="scientific">bioreactor metagenome</name>
    <dbReference type="NCBI Taxonomy" id="1076179"/>
    <lineage>
        <taxon>unclassified sequences</taxon>
        <taxon>metagenomes</taxon>
        <taxon>ecological metagenomes</taxon>
    </lineage>
</organism>
<comment type="caution">
    <text evidence="1">The sequence shown here is derived from an EMBL/GenBank/DDBJ whole genome shotgun (WGS) entry which is preliminary data.</text>
</comment>
<accession>A0A644YZ15</accession>
<reference evidence="1" key="1">
    <citation type="submission" date="2019-08" db="EMBL/GenBank/DDBJ databases">
        <authorList>
            <person name="Kucharzyk K."/>
            <person name="Murdoch R.W."/>
            <person name="Higgins S."/>
            <person name="Loffler F."/>
        </authorList>
    </citation>
    <scope>NUCLEOTIDE SEQUENCE</scope>
</reference>
<name>A0A644YZ15_9ZZZZ</name>
<protein>
    <submittedName>
        <fullName evidence="1">Uncharacterized protein</fullName>
    </submittedName>
</protein>
<gene>
    <name evidence="1" type="ORF">SDC9_80300</name>
</gene>
<dbReference type="AlphaFoldDB" id="A0A644YZ15"/>
<dbReference type="EMBL" id="VSSQ01006743">
    <property type="protein sequence ID" value="MPM33722.1"/>
    <property type="molecule type" value="Genomic_DNA"/>
</dbReference>
<evidence type="ECO:0000313" key="1">
    <source>
        <dbReference type="EMBL" id="MPM33722.1"/>
    </source>
</evidence>